<dbReference type="OrthoDB" id="1798488at2"/>
<dbReference type="Proteomes" id="UP000036202">
    <property type="component" value="Chromosome"/>
</dbReference>
<dbReference type="AlphaFoldDB" id="A0A0H4KSE6"/>
<dbReference type="EMBL" id="CP011974">
    <property type="protein sequence ID" value="AKO91183.1"/>
    <property type="molecule type" value="Genomic_DNA"/>
</dbReference>
<evidence type="ECO:0000313" key="2">
    <source>
        <dbReference type="Proteomes" id="UP000036202"/>
    </source>
</evidence>
<evidence type="ECO:0000313" key="1">
    <source>
        <dbReference type="EMBL" id="AKO91183.1"/>
    </source>
</evidence>
<reference evidence="1 2" key="1">
    <citation type="journal article" date="2015" name="PLoS ONE">
        <title>Genome Sequence of Bacillus endophyticus and Analysis of Its Companion Mechanism in the Ketogulonigenium vulgare-Bacillus Strain Consortium.</title>
        <authorList>
            <person name="Jia N."/>
            <person name="Du J."/>
            <person name="Ding M.Z."/>
            <person name="Gao F."/>
            <person name="Yuan Y.J."/>
        </authorList>
    </citation>
    <scope>NUCLEOTIDE SEQUENCE [LARGE SCALE GENOMIC DNA]</scope>
    <source>
        <strain evidence="1 2">Hbe603</strain>
    </source>
</reference>
<dbReference type="InterPro" id="IPR008634">
    <property type="entry name" value="Gas-vesicle_GvpO"/>
</dbReference>
<name>A0A0H4KSE6_9BACI</name>
<dbReference type="PATRIC" id="fig|135735.6.peg.569"/>
<proteinExistence type="predicted"/>
<protein>
    <submittedName>
        <fullName evidence="1">Gas vesicle protein GvpR</fullName>
    </submittedName>
</protein>
<organism evidence="1 2">
    <name type="scientific">Priestia filamentosa</name>
    <dbReference type="NCBI Taxonomy" id="1402861"/>
    <lineage>
        <taxon>Bacteria</taxon>
        <taxon>Bacillati</taxon>
        <taxon>Bacillota</taxon>
        <taxon>Bacilli</taxon>
        <taxon>Bacillales</taxon>
        <taxon>Bacillaceae</taxon>
        <taxon>Priestia</taxon>
    </lineage>
</organism>
<dbReference type="GO" id="GO:0031412">
    <property type="term" value="P:gas vesicle organization"/>
    <property type="evidence" value="ECO:0007669"/>
    <property type="project" value="InterPro"/>
</dbReference>
<dbReference type="Pfam" id="PF05800">
    <property type="entry name" value="GvpO"/>
    <property type="match status" value="1"/>
</dbReference>
<dbReference type="RefSeq" id="WP_019393984.1">
    <property type="nucleotide sequence ID" value="NZ_ALIM01000032.1"/>
</dbReference>
<keyword evidence="2" id="KW-1185">Reference proteome</keyword>
<sequence>MSMRKILDEIHVFFEEYINPPHKVISVKPNDEGWEAFVEVLEEREYMKAYAKDELIGVYHTQVNEEMEVVSFERRSLRPRSEVIVPD</sequence>
<reference evidence="2" key="2">
    <citation type="submission" date="2015-06" db="EMBL/GenBank/DDBJ databases">
        <title>Genome Sequence of Bacillus endophyticus and Analysis of its Companion Mechanism in the Ketogulonigenium vulgare-Bacillus strain Consortium.</title>
        <authorList>
            <person name="Jia N."/>
            <person name="Du J."/>
            <person name="Ding M.-Z."/>
            <person name="Gao F."/>
            <person name="Yuan Y.-J."/>
        </authorList>
    </citation>
    <scope>NUCLEOTIDE SEQUENCE [LARGE SCALE GENOMIC DNA]</scope>
    <source>
        <strain evidence="2">Hbe603</strain>
    </source>
</reference>
<dbReference type="GeneID" id="93702662"/>
<gene>
    <name evidence="1" type="ORF">BEH_03105</name>
</gene>
<accession>A0A0H4KSE6</accession>
<accession>A0A1X7FFP1</accession>
<dbReference type="KEGG" id="beo:BEH_03105"/>